<dbReference type="EMBL" id="CP101740">
    <property type="protein sequence ID" value="UUL82568.1"/>
    <property type="molecule type" value="Genomic_DNA"/>
</dbReference>
<dbReference type="Proteomes" id="UP001058533">
    <property type="component" value="Chromosome"/>
</dbReference>
<evidence type="ECO:0000313" key="3">
    <source>
        <dbReference type="EMBL" id="UUL82568.1"/>
    </source>
</evidence>
<evidence type="ECO:0000259" key="2">
    <source>
        <dbReference type="PROSITE" id="PS50043"/>
    </source>
</evidence>
<organism evidence="3 4">
    <name type="scientific">Sphingomonas qomolangmaensis</name>
    <dbReference type="NCBI Taxonomy" id="2918765"/>
    <lineage>
        <taxon>Bacteria</taxon>
        <taxon>Pseudomonadati</taxon>
        <taxon>Pseudomonadota</taxon>
        <taxon>Alphaproteobacteria</taxon>
        <taxon>Sphingomonadales</taxon>
        <taxon>Sphingomonadaceae</taxon>
        <taxon>Sphingomonas</taxon>
    </lineage>
</organism>
<dbReference type="InterPro" id="IPR000792">
    <property type="entry name" value="Tscrpt_reg_LuxR_C"/>
</dbReference>
<keyword evidence="1" id="KW-0812">Transmembrane</keyword>
<proteinExistence type="predicted"/>
<dbReference type="SMART" id="SM00421">
    <property type="entry name" value="HTH_LUXR"/>
    <property type="match status" value="1"/>
</dbReference>
<accession>A0ABY5L923</accession>
<dbReference type="SUPFAM" id="SSF46894">
    <property type="entry name" value="C-terminal effector domain of the bipartite response regulators"/>
    <property type="match status" value="1"/>
</dbReference>
<dbReference type="InterPro" id="IPR016032">
    <property type="entry name" value="Sig_transdc_resp-reg_C-effctor"/>
</dbReference>
<feature type="domain" description="HTH luxR-type" evidence="2">
    <location>
        <begin position="3"/>
        <end position="68"/>
    </location>
</feature>
<sequence>MATHADGARLTPRQHECLGHVYARRTSKEISAITGLAVGTVDTYIAEAVTALGARNRRHAAELIHGNSTPADTPGKPIPEKTGVVATSPRSLTTNEPEELQQQFTLLPVRKKGAIGNDLGPVARLIAIIGFAIVLAASFGMLAVGMRVISDLATGLR</sequence>
<evidence type="ECO:0000256" key="1">
    <source>
        <dbReference type="SAM" id="Phobius"/>
    </source>
</evidence>
<keyword evidence="4" id="KW-1185">Reference proteome</keyword>
<keyword evidence="1" id="KW-1133">Transmembrane helix</keyword>
<dbReference type="Pfam" id="PF00196">
    <property type="entry name" value="GerE"/>
    <property type="match status" value="1"/>
</dbReference>
<gene>
    <name evidence="3" type="ORF">NMP03_15580</name>
</gene>
<protein>
    <submittedName>
        <fullName evidence="3">Helix-turn-helix transcriptional regulator</fullName>
    </submittedName>
</protein>
<dbReference type="RefSeq" id="WP_256506406.1">
    <property type="nucleotide sequence ID" value="NZ_CP101740.1"/>
</dbReference>
<name>A0ABY5L923_9SPHN</name>
<feature type="transmembrane region" description="Helical" evidence="1">
    <location>
        <begin position="125"/>
        <end position="149"/>
    </location>
</feature>
<keyword evidence="1" id="KW-0472">Membrane</keyword>
<dbReference type="InterPro" id="IPR036388">
    <property type="entry name" value="WH-like_DNA-bd_sf"/>
</dbReference>
<dbReference type="Gene3D" id="1.10.10.10">
    <property type="entry name" value="Winged helix-like DNA-binding domain superfamily/Winged helix DNA-binding domain"/>
    <property type="match status" value="1"/>
</dbReference>
<evidence type="ECO:0000313" key="4">
    <source>
        <dbReference type="Proteomes" id="UP001058533"/>
    </source>
</evidence>
<reference evidence="3" key="1">
    <citation type="submission" date="2022-07" db="EMBL/GenBank/DDBJ databases">
        <title>Sphingomonas sp. nov., a novel bacterium isolated from the north slope of the Mount Everest.</title>
        <authorList>
            <person name="Cui X."/>
            <person name="Liu Y."/>
        </authorList>
    </citation>
    <scope>NUCLEOTIDE SEQUENCE</scope>
    <source>
        <strain evidence="3">S5-59</strain>
    </source>
</reference>
<dbReference type="PROSITE" id="PS50043">
    <property type="entry name" value="HTH_LUXR_2"/>
    <property type="match status" value="1"/>
</dbReference>